<evidence type="ECO:0000313" key="2">
    <source>
        <dbReference type="Proteomes" id="UP000054804"/>
    </source>
</evidence>
<evidence type="ECO:0000313" key="1">
    <source>
        <dbReference type="EMBL" id="KUF17467.1"/>
    </source>
</evidence>
<comment type="caution">
    <text evidence="1">The sequence shown here is derived from an EMBL/GenBank/DDBJ whole genome shotgun (WGS) entry which is preliminary data.</text>
</comment>
<keyword evidence="2" id="KW-1185">Reference proteome</keyword>
<sequence>MTKSVASHVRWVEGTLRRALKDEGFRTRYGKSLRDLLGPGATALCQMTDDGQLRARELKTPTKGVTASQRRRASILRRLAAAAGVPSGAISYPKPKLKATMPAWARSALHDGLKKEVERKPGAPGRARLLVIISLVLDTEARSGELCSIGLAHLAPDLSMVKIRRNPQAITSSVYTTEVWPVSPITQAALSNWLPIRGLLVEDLQGERSALLVVLHGNRTFNGQGAYKKGMPLQVRGLIDSYRTHVKELKDEVTSRGGQGWELPQGLEQLRRGVRERRAAYDRDRLAGAVPKWGPAVVLNPLLPQEEEAKKTAAVFAKVARAVDAFHQVREAAAGDETEPPVVRARRTLREATRMAWARSDHPTTLKVLRQAGIADEDLAAAGYHELMLTALERS</sequence>
<organism evidence="1 2">
    <name type="scientific">Streptomyces silvensis</name>
    <dbReference type="NCBI Taxonomy" id="1765722"/>
    <lineage>
        <taxon>Bacteria</taxon>
        <taxon>Bacillati</taxon>
        <taxon>Actinomycetota</taxon>
        <taxon>Actinomycetes</taxon>
        <taxon>Kitasatosporales</taxon>
        <taxon>Streptomycetaceae</taxon>
        <taxon>Streptomyces</taxon>
    </lineage>
</organism>
<reference evidence="1 2" key="1">
    <citation type="submission" date="2015-12" db="EMBL/GenBank/DDBJ databases">
        <title>Draft genome sequence of Streptomyces silvensis ATCC 53525, a producer of novel hormone antagonists.</title>
        <authorList>
            <person name="Johnston C.W."/>
            <person name="Li Y."/>
            <person name="Magarvey N.A."/>
        </authorList>
    </citation>
    <scope>NUCLEOTIDE SEQUENCE [LARGE SCALE GENOMIC DNA]</scope>
    <source>
        <strain evidence="1 2">ATCC 53525</strain>
    </source>
</reference>
<dbReference type="EMBL" id="LOCL01000034">
    <property type="protein sequence ID" value="KUF17467.1"/>
    <property type="molecule type" value="Genomic_DNA"/>
</dbReference>
<dbReference type="STRING" id="1765722.AT728_16215"/>
<dbReference type="OrthoDB" id="4325152at2"/>
<accession>A0A0W7X3Y6</accession>
<evidence type="ECO:0008006" key="3">
    <source>
        <dbReference type="Google" id="ProtNLM"/>
    </source>
</evidence>
<dbReference type="Proteomes" id="UP000054804">
    <property type="component" value="Unassembled WGS sequence"/>
</dbReference>
<gene>
    <name evidence="1" type="ORF">AT728_16215</name>
</gene>
<proteinExistence type="predicted"/>
<protein>
    <recommendedName>
        <fullName evidence="3">Tyr recombinase domain-containing protein</fullName>
    </recommendedName>
</protein>
<name>A0A0W7X3Y6_9ACTN</name>
<dbReference type="AlphaFoldDB" id="A0A0W7X3Y6"/>